<evidence type="ECO:0000256" key="1">
    <source>
        <dbReference type="SAM" id="MobiDB-lite"/>
    </source>
</evidence>
<feature type="compositionally biased region" description="Basic and acidic residues" evidence="1">
    <location>
        <begin position="23"/>
        <end position="61"/>
    </location>
</feature>
<organism evidence="2 3">
    <name type="scientific">Fusarium flagelliforme</name>
    <dbReference type="NCBI Taxonomy" id="2675880"/>
    <lineage>
        <taxon>Eukaryota</taxon>
        <taxon>Fungi</taxon>
        <taxon>Dikarya</taxon>
        <taxon>Ascomycota</taxon>
        <taxon>Pezizomycotina</taxon>
        <taxon>Sordariomycetes</taxon>
        <taxon>Hypocreomycetidae</taxon>
        <taxon>Hypocreales</taxon>
        <taxon>Nectriaceae</taxon>
        <taxon>Fusarium</taxon>
        <taxon>Fusarium incarnatum-equiseti species complex</taxon>
    </lineage>
</organism>
<evidence type="ECO:0000313" key="3">
    <source>
        <dbReference type="Proteomes" id="UP000265631"/>
    </source>
</evidence>
<comment type="caution">
    <text evidence="2">The sequence shown here is derived from an EMBL/GenBank/DDBJ whole genome shotgun (WGS) entry which is preliminary data.</text>
</comment>
<reference evidence="2 3" key="1">
    <citation type="journal article" date="2018" name="PLoS Pathog.">
        <title>Evolution of structural diversity of trichothecenes, a family of toxins produced by plant pathogenic and entomopathogenic fungi.</title>
        <authorList>
            <person name="Proctor R.H."/>
            <person name="McCormick S.P."/>
            <person name="Kim H.S."/>
            <person name="Cardoza R.E."/>
            <person name="Stanley A.M."/>
            <person name="Lindo L."/>
            <person name="Kelly A."/>
            <person name="Brown D.W."/>
            <person name="Lee T."/>
            <person name="Vaughan M.M."/>
            <person name="Alexander N.J."/>
            <person name="Busman M."/>
            <person name="Gutierrez S."/>
        </authorList>
    </citation>
    <scope>NUCLEOTIDE SEQUENCE [LARGE SCALE GENOMIC DNA]</scope>
    <source>
        <strain evidence="2 3">NRRL 13405</strain>
    </source>
</reference>
<feature type="compositionally biased region" description="Basic residues" evidence="1">
    <location>
        <begin position="1"/>
        <end position="22"/>
    </location>
</feature>
<name>A0A395MQR8_9HYPO</name>
<protein>
    <submittedName>
        <fullName evidence="2">Geranylgeranyl pyrophosphate synthetase</fullName>
    </submittedName>
</protein>
<accession>A0A395MQR8</accession>
<dbReference type="EMBL" id="PXXK01000142">
    <property type="protein sequence ID" value="RFN50281.1"/>
    <property type="molecule type" value="Genomic_DNA"/>
</dbReference>
<evidence type="ECO:0000313" key="2">
    <source>
        <dbReference type="EMBL" id="RFN50281.1"/>
    </source>
</evidence>
<dbReference type="Proteomes" id="UP000265631">
    <property type="component" value="Unassembled WGS sequence"/>
</dbReference>
<proteinExistence type="predicted"/>
<keyword evidence="3" id="KW-1185">Reference proteome</keyword>
<feature type="region of interest" description="Disordered" evidence="1">
    <location>
        <begin position="1"/>
        <end position="61"/>
    </location>
</feature>
<gene>
    <name evidence="2" type="ORF">FIE12Z_5461</name>
</gene>
<sequence>MHRLQAKKKSRAKKRSQAKRKSQSKEVPIKEEIPAKQEVPAKEEDPAKGQDPAREEIPATEDRWTRYPIITEFLANMKPLSSPVTRDLEHEVVCDFNVDDALPRPRYSHPTKLPFQLDPLDIPPKFGFGWLFNALVRNIKAANPDFRFDNIDIIAHAGTLACCSMYFNNITPENARELGQIRLQLWGNTLFLYNEEEIKSGRIDGLHNAILLAITSNDWRRPFRAVRYNFGGLNCLVVFPYEVICPDPSTVTATDEGNSVPENAQKGKAMIKPDDNTENSIAKYTASILTHKYGDEIHNSRMLSREVPFDWFTRLDYHVCAVLKSNINSTWLRAIRFDSADARCEVYESARRGQKDYIHDFAGILRWLRESMIKRTSTTFCSMETIESEEGTSLRL</sequence>
<dbReference type="STRING" id="2594813.A0A395MQR8"/>
<dbReference type="AlphaFoldDB" id="A0A395MQR8"/>